<accession>I3V140</accession>
<dbReference type="EMBL" id="CP003588">
    <property type="protein sequence ID" value="AFK71461.1"/>
    <property type="molecule type" value="Genomic_DNA"/>
</dbReference>
<gene>
    <name evidence="1" type="ORF">YSA_08671</name>
</gene>
<proteinExistence type="predicted"/>
<sequence length="52" mass="5765">MQDLHLAKHLVILNLSMEQWRSLFMPVPWSTLKLSPVAPDSAGHQPSAARSA</sequence>
<dbReference type="Proteomes" id="UP000005268">
    <property type="component" value="Chromosome"/>
</dbReference>
<dbReference type="AlphaFoldDB" id="I3V140"/>
<reference evidence="1 2" key="1">
    <citation type="journal article" date="2012" name="J. Bacteriol.">
        <title>Complete Genome Sequence of the Naphthalene-Degrading Pseudomonas putida Strain ND6.</title>
        <authorList>
            <person name="Li S."/>
            <person name="Zhao H."/>
            <person name="Li Y."/>
            <person name="Niu S."/>
            <person name="Cai B."/>
        </authorList>
    </citation>
    <scope>NUCLEOTIDE SEQUENCE [LARGE SCALE GENOMIC DNA]</scope>
    <source>
        <strain evidence="1 2">ND6</strain>
    </source>
</reference>
<protein>
    <submittedName>
        <fullName evidence="1">Uncharacterized protein</fullName>
    </submittedName>
</protein>
<evidence type="ECO:0000313" key="2">
    <source>
        <dbReference type="Proteomes" id="UP000005268"/>
    </source>
</evidence>
<organism evidence="1 2">
    <name type="scientific">Pseudomonas putida ND6</name>
    <dbReference type="NCBI Taxonomy" id="231023"/>
    <lineage>
        <taxon>Bacteria</taxon>
        <taxon>Pseudomonadati</taxon>
        <taxon>Pseudomonadota</taxon>
        <taxon>Gammaproteobacteria</taxon>
        <taxon>Pseudomonadales</taxon>
        <taxon>Pseudomonadaceae</taxon>
        <taxon>Pseudomonas</taxon>
    </lineage>
</organism>
<dbReference type="HOGENOM" id="CLU_3083784_0_0_6"/>
<name>I3V140_PSEPU</name>
<evidence type="ECO:0000313" key="1">
    <source>
        <dbReference type="EMBL" id="AFK71461.1"/>
    </source>
</evidence>
<dbReference type="KEGG" id="ppi:YSA_08671"/>